<dbReference type="SUPFAM" id="SSF52025">
    <property type="entry name" value="PA domain"/>
    <property type="match status" value="2"/>
</dbReference>
<dbReference type="InterPro" id="IPR003137">
    <property type="entry name" value="PA_domain"/>
</dbReference>
<keyword evidence="2" id="KW-0325">Glycoprotein</keyword>
<evidence type="ECO:0000259" key="5">
    <source>
        <dbReference type="Pfam" id="PF02225"/>
    </source>
</evidence>
<dbReference type="Gene3D" id="1.10.150.50">
    <property type="entry name" value="Transcription Factor, Ets-1"/>
    <property type="match status" value="1"/>
</dbReference>
<dbReference type="Pfam" id="PF02225">
    <property type="entry name" value="PA"/>
    <property type="match status" value="2"/>
</dbReference>
<dbReference type="Gene3D" id="3.50.30.30">
    <property type="match status" value="2"/>
</dbReference>
<dbReference type="EMBL" id="BRYB01003849">
    <property type="protein sequence ID" value="GMI21750.1"/>
    <property type="molecule type" value="Genomic_DNA"/>
</dbReference>
<feature type="domain" description="PA" evidence="5">
    <location>
        <begin position="130"/>
        <end position="213"/>
    </location>
</feature>
<gene>
    <name evidence="6" type="ORF">TeGR_g6275</name>
</gene>
<feature type="region of interest" description="Disordered" evidence="3">
    <location>
        <begin position="430"/>
        <end position="451"/>
    </location>
</feature>
<dbReference type="SUPFAM" id="SSF47769">
    <property type="entry name" value="SAM/Pointed domain"/>
    <property type="match status" value="1"/>
</dbReference>
<feature type="signal peptide" evidence="4">
    <location>
        <begin position="1"/>
        <end position="17"/>
    </location>
</feature>
<dbReference type="Proteomes" id="UP001165060">
    <property type="component" value="Unassembled WGS sequence"/>
</dbReference>
<evidence type="ECO:0000256" key="3">
    <source>
        <dbReference type="SAM" id="MobiDB-lite"/>
    </source>
</evidence>
<dbReference type="PANTHER" id="PTHR22702:SF1">
    <property type="entry name" value="PROTEASE-ASSOCIATED DOMAIN-CONTAINING PROTEIN 1"/>
    <property type="match status" value="1"/>
</dbReference>
<dbReference type="InterPro" id="IPR013761">
    <property type="entry name" value="SAM/pointed_sf"/>
</dbReference>
<protein>
    <recommendedName>
        <fullName evidence="5">PA domain-containing protein</fullName>
    </recommendedName>
</protein>
<dbReference type="InterPro" id="IPR046450">
    <property type="entry name" value="PA_dom_sf"/>
</dbReference>
<feature type="non-terminal residue" evidence="6">
    <location>
        <position position="451"/>
    </location>
</feature>
<proteinExistence type="predicted"/>
<evidence type="ECO:0000256" key="2">
    <source>
        <dbReference type="ARBA" id="ARBA00023180"/>
    </source>
</evidence>
<accession>A0ABQ6M8M5</accession>
<sequence>MLLLLLALLALAAGEEAGSIADVLKHAGLEKYQATFDERGYDSPSLLRRMSDMDISAIGMDSDESESLKKSIEALVPNKKKKKGPAKKEDPSLIRRRELTFGRLYVDGSPSSFQFKKARFGGELPLKSHEVVFAPNSFGCGPVDEAKGSYLVVSRGECTYLEKAEAAASSGAAGLIVVNTDNGDLFELPAGYDMTPEEVAALPSIPVVLVPLNALDVLMHITKEDPFARAALVPLECNVDGCFPVYKVDLKYLSDYDSSGGRIYVTGADGREVGLDFVTSSFGSVLPLSGEIVPLEGGGGLGCEESAVTNLADLENKIVLVERGGCSFFQKIAMLQKWKARLVVVADDKRGNALKSIGASTEELGQLYLPVIMVTRNSGDKIHDLLRERAEKAESDGDVDMPYATLTRERQVAVLWEEVWNFKMHCCKGEGGREEEEEEKGGGGGERVRAK</sequence>
<comment type="caution">
    <text evidence="6">The sequence shown here is derived from an EMBL/GenBank/DDBJ whole genome shotgun (WGS) entry which is preliminary data.</text>
</comment>
<feature type="domain" description="PA" evidence="5">
    <location>
        <begin position="289"/>
        <end position="382"/>
    </location>
</feature>
<keyword evidence="1 4" id="KW-0732">Signal</keyword>
<evidence type="ECO:0000256" key="4">
    <source>
        <dbReference type="SAM" id="SignalP"/>
    </source>
</evidence>
<feature type="chain" id="PRO_5046537609" description="PA domain-containing protein" evidence="4">
    <location>
        <begin position="18"/>
        <end position="451"/>
    </location>
</feature>
<keyword evidence="7" id="KW-1185">Reference proteome</keyword>
<reference evidence="6 7" key="1">
    <citation type="journal article" date="2023" name="Commun. Biol.">
        <title>Genome analysis of Parmales, the sister group of diatoms, reveals the evolutionary specialization of diatoms from phago-mixotrophs to photoautotrophs.</title>
        <authorList>
            <person name="Ban H."/>
            <person name="Sato S."/>
            <person name="Yoshikawa S."/>
            <person name="Yamada K."/>
            <person name="Nakamura Y."/>
            <person name="Ichinomiya M."/>
            <person name="Sato N."/>
            <person name="Blanc-Mathieu R."/>
            <person name="Endo H."/>
            <person name="Kuwata A."/>
            <person name="Ogata H."/>
        </authorList>
    </citation>
    <scope>NUCLEOTIDE SEQUENCE [LARGE SCALE GENOMIC DNA]</scope>
</reference>
<evidence type="ECO:0000313" key="7">
    <source>
        <dbReference type="Proteomes" id="UP001165060"/>
    </source>
</evidence>
<dbReference type="PANTHER" id="PTHR22702">
    <property type="entry name" value="PROTEASE-ASSOCIATED DOMAIN-CONTAINING PROTEIN"/>
    <property type="match status" value="1"/>
</dbReference>
<evidence type="ECO:0000256" key="1">
    <source>
        <dbReference type="ARBA" id="ARBA00022729"/>
    </source>
</evidence>
<organism evidence="6 7">
    <name type="scientific">Tetraparma gracilis</name>
    <dbReference type="NCBI Taxonomy" id="2962635"/>
    <lineage>
        <taxon>Eukaryota</taxon>
        <taxon>Sar</taxon>
        <taxon>Stramenopiles</taxon>
        <taxon>Ochrophyta</taxon>
        <taxon>Bolidophyceae</taxon>
        <taxon>Parmales</taxon>
        <taxon>Triparmaceae</taxon>
        <taxon>Tetraparma</taxon>
    </lineage>
</organism>
<evidence type="ECO:0000313" key="6">
    <source>
        <dbReference type="EMBL" id="GMI21750.1"/>
    </source>
</evidence>
<name>A0ABQ6M8M5_9STRA</name>